<feature type="transmembrane region" description="Helical" evidence="2">
    <location>
        <begin position="67"/>
        <end position="90"/>
    </location>
</feature>
<gene>
    <name evidence="3" type="ORF">KSF_036990</name>
</gene>
<keyword evidence="4" id="KW-1185">Reference proteome</keyword>
<keyword evidence="2" id="KW-0812">Transmembrane</keyword>
<feature type="compositionally biased region" description="Acidic residues" evidence="1">
    <location>
        <begin position="359"/>
        <end position="378"/>
    </location>
</feature>
<proteinExistence type="predicted"/>
<feature type="transmembrane region" description="Helical" evidence="2">
    <location>
        <begin position="20"/>
        <end position="39"/>
    </location>
</feature>
<feature type="compositionally biased region" description="Basic and acidic residues" evidence="1">
    <location>
        <begin position="347"/>
        <end position="358"/>
    </location>
</feature>
<name>A0A8J3IQP7_9CHLR</name>
<dbReference type="AlphaFoldDB" id="A0A8J3IQP7"/>
<evidence type="ECO:0000313" key="3">
    <source>
        <dbReference type="EMBL" id="GHO93651.1"/>
    </source>
</evidence>
<feature type="compositionally biased region" description="Pro residues" evidence="1">
    <location>
        <begin position="149"/>
        <end position="164"/>
    </location>
</feature>
<comment type="caution">
    <text evidence="3">The sequence shown here is derived from an EMBL/GenBank/DDBJ whole genome shotgun (WGS) entry which is preliminary data.</text>
</comment>
<evidence type="ECO:0000256" key="1">
    <source>
        <dbReference type="SAM" id="MobiDB-lite"/>
    </source>
</evidence>
<organism evidence="3 4">
    <name type="scientific">Reticulibacter mediterranei</name>
    <dbReference type="NCBI Taxonomy" id="2778369"/>
    <lineage>
        <taxon>Bacteria</taxon>
        <taxon>Bacillati</taxon>
        <taxon>Chloroflexota</taxon>
        <taxon>Ktedonobacteria</taxon>
        <taxon>Ktedonobacterales</taxon>
        <taxon>Reticulibacteraceae</taxon>
        <taxon>Reticulibacter</taxon>
    </lineage>
</organism>
<keyword evidence="2" id="KW-1133">Transmembrane helix</keyword>
<feature type="region of interest" description="Disordered" evidence="1">
    <location>
        <begin position="139"/>
        <end position="171"/>
    </location>
</feature>
<evidence type="ECO:0000313" key="4">
    <source>
        <dbReference type="Proteomes" id="UP000597444"/>
    </source>
</evidence>
<dbReference type="EMBL" id="BNJK01000001">
    <property type="protein sequence ID" value="GHO93651.1"/>
    <property type="molecule type" value="Genomic_DNA"/>
</dbReference>
<keyword evidence="2" id="KW-0472">Membrane</keyword>
<feature type="compositionally biased region" description="Basic and acidic residues" evidence="1">
    <location>
        <begin position="297"/>
        <end position="308"/>
    </location>
</feature>
<feature type="compositionally biased region" description="Basic and acidic residues" evidence="1">
    <location>
        <begin position="227"/>
        <end position="239"/>
    </location>
</feature>
<feature type="region of interest" description="Disordered" evidence="1">
    <location>
        <begin position="406"/>
        <end position="435"/>
    </location>
</feature>
<reference evidence="3" key="1">
    <citation type="submission" date="2020-10" db="EMBL/GenBank/DDBJ databases">
        <title>Taxonomic study of unclassified bacteria belonging to the class Ktedonobacteria.</title>
        <authorList>
            <person name="Yabe S."/>
            <person name="Wang C.M."/>
            <person name="Zheng Y."/>
            <person name="Sakai Y."/>
            <person name="Cavaletti L."/>
            <person name="Monciardini P."/>
            <person name="Donadio S."/>
        </authorList>
    </citation>
    <scope>NUCLEOTIDE SEQUENCE</scope>
    <source>
        <strain evidence="3">ID150040</strain>
    </source>
</reference>
<sequence length="435" mass="48339">MKALSDKQQAAAQEQLLKLLCFNCLPMLLALILLGWLSFGLPHPTWLLLLKTIVQADTLIAQQGMSFLLPLFILAIQSIFLICAWGLLIWGITREVRTLIAFYSDIATLQTARPSVAAAAATATPVAPQPAVPPVVPNPYPSSYAPPQSYTPPPPPSSSIPPNPFATDDEEDFPTELIDLPTQLTTPPDYDIPAVSQSASTKRYASYDLLVGAAQHKDESDYLQIEEPVHDERDEEPPRKRSTSIQRRAPISSYESDQDDDISWKRPADQEVPVYTPPPAPAEDPLEATVIANRSKMNKERQEQESKQARQVQESKQALPAASPKRQPTQPAQQPSDPFSVVEDDPFAVKEDVLHVFEQEDPEEQMQEEEEQASEDDSIFVYGNPFEGPLPDVFMHDEDLKRSIEEQNITISEDGTSQAAPKKTNQKPTGIRKRS</sequence>
<feature type="compositionally biased region" description="Polar residues" evidence="1">
    <location>
        <begin position="326"/>
        <end position="337"/>
    </location>
</feature>
<feature type="region of interest" description="Disordered" evidence="1">
    <location>
        <begin position="216"/>
        <end position="393"/>
    </location>
</feature>
<dbReference type="RefSeq" id="WP_220204425.1">
    <property type="nucleotide sequence ID" value="NZ_BNJK01000001.1"/>
</dbReference>
<evidence type="ECO:0000256" key="2">
    <source>
        <dbReference type="SAM" id="Phobius"/>
    </source>
</evidence>
<dbReference type="Proteomes" id="UP000597444">
    <property type="component" value="Unassembled WGS sequence"/>
</dbReference>
<feature type="compositionally biased region" description="Polar residues" evidence="1">
    <location>
        <begin position="406"/>
        <end position="419"/>
    </location>
</feature>
<protein>
    <submittedName>
        <fullName evidence="3">Uncharacterized protein</fullName>
    </submittedName>
</protein>
<accession>A0A8J3IQP7</accession>